<reference evidence="3" key="1">
    <citation type="journal article" date="2013" name="Science">
        <title>The Amborella genome and the evolution of flowering plants.</title>
        <authorList>
            <consortium name="Amborella Genome Project"/>
        </authorList>
    </citation>
    <scope>NUCLEOTIDE SEQUENCE [LARGE SCALE GENOMIC DNA]</scope>
</reference>
<dbReference type="HOGENOM" id="CLU_2472115_0_0_1"/>
<sequence length="88" mass="10835">MRRGEKIKWEKERKREHLRVKKLKGKDNEERRQKRKKVRRQLSHRSGKREKIKEDKEGERKGEGEMAAELPFGEEREGRKEEIEERIL</sequence>
<evidence type="ECO:0000313" key="2">
    <source>
        <dbReference type="EMBL" id="ERN08456.1"/>
    </source>
</evidence>
<evidence type="ECO:0000256" key="1">
    <source>
        <dbReference type="SAM" id="MobiDB-lite"/>
    </source>
</evidence>
<dbReference type="AlphaFoldDB" id="W1PL99"/>
<gene>
    <name evidence="2" type="ORF">AMTR_s00150p00074700</name>
</gene>
<dbReference type="Proteomes" id="UP000017836">
    <property type="component" value="Unassembled WGS sequence"/>
</dbReference>
<dbReference type="Gramene" id="ERN08456">
    <property type="protein sequence ID" value="ERN08456"/>
    <property type="gene ID" value="AMTR_s00150p00074700"/>
</dbReference>
<name>W1PL99_AMBTC</name>
<keyword evidence="3" id="KW-1185">Reference proteome</keyword>
<organism evidence="2 3">
    <name type="scientific">Amborella trichopoda</name>
    <dbReference type="NCBI Taxonomy" id="13333"/>
    <lineage>
        <taxon>Eukaryota</taxon>
        <taxon>Viridiplantae</taxon>
        <taxon>Streptophyta</taxon>
        <taxon>Embryophyta</taxon>
        <taxon>Tracheophyta</taxon>
        <taxon>Spermatophyta</taxon>
        <taxon>Magnoliopsida</taxon>
        <taxon>Amborellales</taxon>
        <taxon>Amborellaceae</taxon>
        <taxon>Amborella</taxon>
    </lineage>
</organism>
<accession>W1PL99</accession>
<proteinExistence type="predicted"/>
<protein>
    <submittedName>
        <fullName evidence="2">Uncharacterized protein</fullName>
    </submittedName>
</protein>
<dbReference type="EMBL" id="KI393379">
    <property type="protein sequence ID" value="ERN08456.1"/>
    <property type="molecule type" value="Genomic_DNA"/>
</dbReference>
<feature type="region of interest" description="Disordered" evidence="1">
    <location>
        <begin position="16"/>
        <end position="88"/>
    </location>
</feature>
<evidence type="ECO:0000313" key="3">
    <source>
        <dbReference type="Proteomes" id="UP000017836"/>
    </source>
</evidence>
<feature type="compositionally biased region" description="Basic and acidic residues" evidence="1">
    <location>
        <begin position="49"/>
        <end position="64"/>
    </location>
</feature>
<feature type="compositionally biased region" description="Basic and acidic residues" evidence="1">
    <location>
        <begin position="73"/>
        <end position="88"/>
    </location>
</feature>
<feature type="compositionally biased region" description="Basic residues" evidence="1">
    <location>
        <begin position="33"/>
        <end position="48"/>
    </location>
</feature>